<dbReference type="PROSITE" id="PS50975">
    <property type="entry name" value="ATP_GRASP"/>
    <property type="match status" value="1"/>
</dbReference>
<evidence type="ECO:0000256" key="9">
    <source>
        <dbReference type="ARBA" id="ARBA00023211"/>
    </source>
</evidence>
<evidence type="ECO:0000256" key="10">
    <source>
        <dbReference type="HAMAP-Rule" id="MF_01163"/>
    </source>
</evidence>
<feature type="domain" description="ATP-grasp" evidence="11">
    <location>
        <begin position="111"/>
        <end position="345"/>
    </location>
</feature>
<protein>
    <recommendedName>
        <fullName evidence="10">5-formaminoimidazole-4-carboxamide-1-(beta)-D-ribofuranosyl 5'-monophosphate synthetase</fullName>
        <ecNumber evidence="10">6.3.4.23</ecNumber>
    </recommendedName>
    <alternativeName>
        <fullName evidence="10">5-aminoimidazole-4-carboxamide-1-beta-D-ribofuranosyl 5'-monophosphate--formate ligase</fullName>
    </alternativeName>
</protein>
<dbReference type="InterPro" id="IPR010672">
    <property type="entry name" value="IMP_biosynth_PurP_N"/>
</dbReference>
<dbReference type="UniPathway" id="UPA00074">
    <property type="reaction ID" value="UER00134"/>
</dbReference>
<dbReference type="Pfam" id="PF06973">
    <property type="entry name" value="DUF1297"/>
    <property type="match status" value="1"/>
</dbReference>
<evidence type="ECO:0000256" key="2">
    <source>
        <dbReference type="ARBA" id="ARBA00001946"/>
    </source>
</evidence>
<feature type="binding site" evidence="10">
    <location>
        <position position="223"/>
    </location>
    <ligand>
        <name>ATP</name>
        <dbReference type="ChEBI" id="CHEBI:30616"/>
    </ligand>
</feature>
<comment type="similarity">
    <text evidence="10">Belongs to the phosphohexose mutase family.</text>
</comment>
<dbReference type="GO" id="GO:0005524">
    <property type="term" value="F:ATP binding"/>
    <property type="evidence" value="ECO:0007669"/>
    <property type="project" value="UniProtKB-UniRule"/>
</dbReference>
<dbReference type="InterPro" id="IPR023656">
    <property type="entry name" value="IMP_biosynth_PurP"/>
</dbReference>
<accession>A0A7C4FE86</accession>
<feature type="binding site" evidence="10">
    <location>
        <position position="22"/>
    </location>
    <ligand>
        <name>5-amino-1-(5-phospho-beta-D-ribosyl)imidazole-4-carboxamide</name>
        <dbReference type="ChEBI" id="CHEBI:58475"/>
    </ligand>
</feature>
<dbReference type="AlphaFoldDB" id="A0A7C4FE86"/>
<feature type="binding site" evidence="10">
    <location>
        <position position="90"/>
    </location>
    <ligand>
        <name>5-amino-1-(5-phospho-beta-D-ribosyl)imidazole-4-carboxamide</name>
        <dbReference type="ChEBI" id="CHEBI:58475"/>
    </ligand>
</feature>
<evidence type="ECO:0000256" key="3">
    <source>
        <dbReference type="ARBA" id="ARBA00022598"/>
    </source>
</evidence>
<evidence type="ECO:0000256" key="7">
    <source>
        <dbReference type="ARBA" id="ARBA00022840"/>
    </source>
</evidence>
<keyword evidence="9" id="KW-0464">Manganese</keyword>
<comment type="cofactor">
    <cofactor evidence="1">
        <name>Mn(2+)</name>
        <dbReference type="ChEBI" id="CHEBI:29035"/>
    </cofactor>
</comment>
<dbReference type="PANTHER" id="PTHR38147:SF2">
    <property type="entry name" value="5-FORMAMINOIMIDAZOLE-4-CARBOXAMIDE-1-(BETA)-D-RIBOFURANOSYL 5'-MONOPHOSPHATE SYNTHETASE"/>
    <property type="match status" value="1"/>
</dbReference>
<evidence type="ECO:0000256" key="1">
    <source>
        <dbReference type="ARBA" id="ARBA00001936"/>
    </source>
</evidence>
<dbReference type="Gene3D" id="3.40.50.20">
    <property type="match status" value="1"/>
</dbReference>
<dbReference type="GO" id="GO:0016879">
    <property type="term" value="F:ligase activity, forming carbon-nitrogen bonds"/>
    <property type="evidence" value="ECO:0007669"/>
    <property type="project" value="UniProtKB-UniRule"/>
</dbReference>
<dbReference type="InterPro" id="IPR013815">
    <property type="entry name" value="ATP_grasp_subdomain_1"/>
</dbReference>
<proteinExistence type="inferred from homology"/>
<dbReference type="SUPFAM" id="SSF56059">
    <property type="entry name" value="Glutathione synthetase ATP-binding domain-like"/>
    <property type="match status" value="1"/>
</dbReference>
<evidence type="ECO:0000256" key="6">
    <source>
        <dbReference type="ARBA" id="ARBA00022755"/>
    </source>
</evidence>
<keyword evidence="8" id="KW-0460">Magnesium</keyword>
<keyword evidence="7 10" id="KW-0067">ATP-binding</keyword>
<comment type="pathway">
    <text evidence="10">Purine metabolism; IMP biosynthesis via de novo pathway; 5-formamido-1-(5-phospho-D-ribosyl)imidazole-4-carboxamide from 5-amino-1-(5-phospho-D-ribosyl)imidazole-4-carboxamide (formate route): step 1/1.</text>
</comment>
<evidence type="ECO:0000259" key="11">
    <source>
        <dbReference type="PROSITE" id="PS50975"/>
    </source>
</evidence>
<comment type="function">
    <text evidence="10">Catalyzes the ATP- and formate-dependent formylation of 5-aminoimidazole-4-carboxamide-1-beta-d-ribofuranosyl 5'-monophosphate (AICAR) to 5-formaminoimidazole-4-carboxamide-1-beta-d-ribofuranosyl 5'-monophosphate (FAICAR) in the absence of folates.</text>
</comment>
<dbReference type="EMBL" id="DTFF01000036">
    <property type="protein sequence ID" value="HGI87505.1"/>
    <property type="molecule type" value="Genomic_DNA"/>
</dbReference>
<dbReference type="HAMAP" id="MF_01163">
    <property type="entry name" value="IMP_biosynth_PurP"/>
    <property type="match status" value="1"/>
</dbReference>
<dbReference type="Gene3D" id="3.30.1490.20">
    <property type="entry name" value="ATP-grasp fold, A domain"/>
    <property type="match status" value="1"/>
</dbReference>
<name>A0A7C4FE86_9CREN</name>
<reference evidence="12" key="1">
    <citation type="journal article" date="2020" name="mSystems">
        <title>Genome- and Community-Level Interaction Insights into Carbon Utilization and Element Cycling Functions of Hydrothermarchaeota in Hydrothermal Sediment.</title>
        <authorList>
            <person name="Zhou Z."/>
            <person name="Liu Y."/>
            <person name="Xu W."/>
            <person name="Pan J."/>
            <person name="Luo Z.H."/>
            <person name="Li M."/>
        </authorList>
    </citation>
    <scope>NUCLEOTIDE SEQUENCE [LARGE SCALE GENOMIC DNA]</scope>
    <source>
        <strain evidence="12">SpSt-732</strain>
    </source>
</reference>
<dbReference type="InterPro" id="IPR016185">
    <property type="entry name" value="PreATP-grasp_dom_sf"/>
</dbReference>
<dbReference type="GO" id="GO:0000287">
    <property type="term" value="F:magnesium ion binding"/>
    <property type="evidence" value="ECO:0007669"/>
    <property type="project" value="InterPro"/>
</dbReference>
<comment type="catalytic activity">
    <reaction evidence="10">
        <text>5-amino-1-(5-phospho-beta-D-ribosyl)imidazole-4-carboxamide + formate + ATP = 5-formamido-1-(5-phospho-D-ribosyl)imidazole-4-carboxamide + ADP + phosphate</text>
        <dbReference type="Rhea" id="RHEA:24836"/>
        <dbReference type="ChEBI" id="CHEBI:15740"/>
        <dbReference type="ChEBI" id="CHEBI:30616"/>
        <dbReference type="ChEBI" id="CHEBI:43474"/>
        <dbReference type="ChEBI" id="CHEBI:58467"/>
        <dbReference type="ChEBI" id="CHEBI:58475"/>
        <dbReference type="ChEBI" id="CHEBI:456216"/>
        <dbReference type="EC" id="6.3.4.23"/>
    </reaction>
</comment>
<dbReference type="InterPro" id="IPR009720">
    <property type="entry name" value="IMP_biosynth_PurP_C"/>
</dbReference>
<dbReference type="EC" id="6.3.4.23" evidence="10"/>
<sequence length="354" mass="40379">MLKDVLKEYDLDRVSIATLASHSSLQIFHGAKQEGFKTTAIVVENRLWFYEQFKHLIDHFIVLKSWRELCRREVVEELRRLSAVLIPHGSYVEYVGLDCAENIEVPIFGLRRLFRVEADQQAKMGLLQKAEIPTPRLYRVGEDVDRLVIVKLPGAKGGKGYFLARSSHEVLEGLRRRVEEGLIRSPEEAMVQEYLVGVPAYYHYFYSPVLDRIEILGADIRYEANVDGLKRLPSQVAVELSLEPSFVVVGNIPLVLRESLLPKILEYGIRFVEATKRELPPGVIGPFCLESVIGDDMDVKVFEFSGRIVAGTNIYVFGSPYSYLYWDEPMSTGRRIARELKMAIERGVLEKVVT</sequence>
<evidence type="ECO:0000256" key="4">
    <source>
        <dbReference type="ARBA" id="ARBA00022723"/>
    </source>
</evidence>
<dbReference type="GO" id="GO:0006189">
    <property type="term" value="P:'de novo' IMP biosynthetic process"/>
    <property type="evidence" value="ECO:0007669"/>
    <property type="project" value="UniProtKB-UniRule"/>
</dbReference>
<dbReference type="PANTHER" id="PTHR38147">
    <property type="entry name" value="5-FORMAMINOIMIDAZOLE-4-CARBOXAMIDE-1-(BETA)-D-RIBOFURANOSYL 5'-MONOPHOSPHATE SYNTHETASE-RELATED"/>
    <property type="match status" value="1"/>
</dbReference>
<dbReference type="PIRSF" id="PIRSF004602">
    <property type="entry name" value="ATPgrasp_PurP"/>
    <property type="match status" value="1"/>
</dbReference>
<keyword evidence="4" id="KW-0479">Metal-binding</keyword>
<comment type="cofactor">
    <cofactor evidence="2">
        <name>Mg(2+)</name>
        <dbReference type="ChEBI" id="CHEBI:18420"/>
    </cofactor>
</comment>
<gene>
    <name evidence="10" type="primary">purP</name>
    <name evidence="12" type="ORF">ENV14_03830</name>
</gene>
<keyword evidence="6 10" id="KW-0658">Purine biosynthesis</keyword>
<evidence type="ECO:0000256" key="5">
    <source>
        <dbReference type="ARBA" id="ARBA00022741"/>
    </source>
</evidence>
<dbReference type="Gene3D" id="3.30.470.20">
    <property type="entry name" value="ATP-grasp fold, B domain"/>
    <property type="match status" value="1"/>
</dbReference>
<evidence type="ECO:0000256" key="8">
    <source>
        <dbReference type="ARBA" id="ARBA00022842"/>
    </source>
</evidence>
<feature type="binding site" evidence="10">
    <location>
        <position position="251"/>
    </location>
    <ligand>
        <name>5-amino-1-(5-phospho-beta-D-ribosyl)imidazole-4-carboxamide</name>
        <dbReference type="ChEBI" id="CHEBI:58475"/>
    </ligand>
</feature>
<dbReference type="InterPro" id="IPR011761">
    <property type="entry name" value="ATP-grasp"/>
</dbReference>
<organism evidence="12">
    <name type="scientific">Ignisphaera aggregans</name>
    <dbReference type="NCBI Taxonomy" id="334771"/>
    <lineage>
        <taxon>Archaea</taxon>
        <taxon>Thermoproteota</taxon>
        <taxon>Thermoprotei</taxon>
        <taxon>Desulfurococcales</taxon>
        <taxon>Desulfurococcaceae</taxon>
        <taxon>Ignisphaera</taxon>
    </lineage>
</organism>
<keyword evidence="3 10" id="KW-0436">Ligase</keyword>
<dbReference type="SUPFAM" id="SSF52440">
    <property type="entry name" value="PreATP-grasp domain"/>
    <property type="match status" value="1"/>
</dbReference>
<comment type="caution">
    <text evidence="12">The sequence shown here is derived from an EMBL/GenBank/DDBJ whole genome shotgun (WGS) entry which is preliminary data.</text>
</comment>
<keyword evidence="5 10" id="KW-0547">Nucleotide-binding</keyword>
<evidence type="ECO:0000313" key="12">
    <source>
        <dbReference type="EMBL" id="HGI87505.1"/>
    </source>
</evidence>
<dbReference type="Pfam" id="PF06849">
    <property type="entry name" value="DUF1246"/>
    <property type="match status" value="1"/>
</dbReference>